<evidence type="ECO:0000313" key="3">
    <source>
        <dbReference type="Proteomes" id="UP000490800"/>
    </source>
</evidence>
<dbReference type="InterPro" id="IPR050229">
    <property type="entry name" value="GlpE_sulfurtransferase"/>
</dbReference>
<dbReference type="PANTHER" id="PTHR43031">
    <property type="entry name" value="FAD-DEPENDENT OXIDOREDUCTASE"/>
    <property type="match status" value="1"/>
</dbReference>
<dbReference type="Proteomes" id="UP000490800">
    <property type="component" value="Unassembled WGS sequence"/>
</dbReference>
<name>A0A7X3FH64_9BACL</name>
<dbReference type="InterPro" id="IPR036873">
    <property type="entry name" value="Rhodanese-like_dom_sf"/>
</dbReference>
<comment type="caution">
    <text evidence="2">The sequence shown here is derived from an EMBL/GenBank/DDBJ whole genome shotgun (WGS) entry which is preliminary data.</text>
</comment>
<dbReference type="CDD" id="cd00158">
    <property type="entry name" value="RHOD"/>
    <property type="match status" value="1"/>
</dbReference>
<dbReference type="Gene3D" id="3.40.250.10">
    <property type="entry name" value="Rhodanese-like domain"/>
    <property type="match status" value="1"/>
</dbReference>
<sequence>MNIIQPSELKARLAAGEPLSVIDVRENEEVAAGMIAGAKSIPLTEIHTRLHEIPKEGKVILVCRSGNRSGKAYAFLETQGFKNLKNMDGGMLAWDEL</sequence>
<dbReference type="EMBL" id="RHLK01000003">
    <property type="protein sequence ID" value="MVO99281.1"/>
    <property type="molecule type" value="Genomic_DNA"/>
</dbReference>
<feature type="domain" description="Rhodanese" evidence="1">
    <location>
        <begin position="15"/>
        <end position="96"/>
    </location>
</feature>
<keyword evidence="3" id="KW-1185">Reference proteome</keyword>
<dbReference type="AlphaFoldDB" id="A0A7X3FH64"/>
<gene>
    <name evidence="2" type="ORF">EDM21_07020</name>
</gene>
<dbReference type="SUPFAM" id="SSF52821">
    <property type="entry name" value="Rhodanese/Cell cycle control phosphatase"/>
    <property type="match status" value="1"/>
</dbReference>
<evidence type="ECO:0000259" key="1">
    <source>
        <dbReference type="PROSITE" id="PS50206"/>
    </source>
</evidence>
<dbReference type="Pfam" id="PF00581">
    <property type="entry name" value="Rhodanese"/>
    <property type="match status" value="1"/>
</dbReference>
<dbReference type="InterPro" id="IPR001763">
    <property type="entry name" value="Rhodanese-like_dom"/>
</dbReference>
<protein>
    <submittedName>
        <fullName evidence="2">Rhodanese-like domain-containing protein</fullName>
    </submittedName>
</protein>
<organism evidence="2 3">
    <name type="scientific">Paenibacillus lutrae</name>
    <dbReference type="NCBI Taxonomy" id="2078573"/>
    <lineage>
        <taxon>Bacteria</taxon>
        <taxon>Bacillati</taxon>
        <taxon>Bacillota</taxon>
        <taxon>Bacilli</taxon>
        <taxon>Bacillales</taxon>
        <taxon>Paenibacillaceae</taxon>
        <taxon>Paenibacillus</taxon>
    </lineage>
</organism>
<proteinExistence type="predicted"/>
<dbReference type="PANTHER" id="PTHR43031:SF17">
    <property type="entry name" value="SULFURTRANSFERASE YTWF-RELATED"/>
    <property type="match status" value="1"/>
</dbReference>
<dbReference type="SMART" id="SM00450">
    <property type="entry name" value="RHOD"/>
    <property type="match status" value="1"/>
</dbReference>
<dbReference type="RefSeq" id="WP_157334181.1">
    <property type="nucleotide sequence ID" value="NZ_RHLK01000003.1"/>
</dbReference>
<reference evidence="2 3" key="1">
    <citation type="journal article" date="2019" name="Microorganisms">
        <title>Paenibacillus lutrae sp. nov., A Chitinolytic Species Isolated from A River Otter in Castril Natural Park, Granada, Spain.</title>
        <authorList>
            <person name="Rodriguez M."/>
            <person name="Reina J.C."/>
            <person name="Bejar V."/>
            <person name="Llamas I."/>
        </authorList>
    </citation>
    <scope>NUCLEOTIDE SEQUENCE [LARGE SCALE GENOMIC DNA]</scope>
    <source>
        <strain evidence="2 3">N10</strain>
    </source>
</reference>
<evidence type="ECO:0000313" key="2">
    <source>
        <dbReference type="EMBL" id="MVO99281.1"/>
    </source>
</evidence>
<accession>A0A7X3FH64</accession>
<dbReference type="PROSITE" id="PS50206">
    <property type="entry name" value="RHODANESE_3"/>
    <property type="match status" value="1"/>
</dbReference>
<dbReference type="OrthoDB" id="9800872at2"/>